<protein>
    <submittedName>
        <fullName evidence="1">Uncharacterized protein</fullName>
    </submittedName>
</protein>
<proteinExistence type="predicted"/>
<gene>
    <name evidence="1" type="ORF">BV22DRAFT_920366</name>
</gene>
<keyword evidence="2" id="KW-1185">Reference proteome</keyword>
<organism evidence="1 2">
    <name type="scientific">Leucogyrophana mollusca</name>
    <dbReference type="NCBI Taxonomy" id="85980"/>
    <lineage>
        <taxon>Eukaryota</taxon>
        <taxon>Fungi</taxon>
        <taxon>Dikarya</taxon>
        <taxon>Basidiomycota</taxon>
        <taxon>Agaricomycotina</taxon>
        <taxon>Agaricomycetes</taxon>
        <taxon>Agaricomycetidae</taxon>
        <taxon>Boletales</taxon>
        <taxon>Boletales incertae sedis</taxon>
        <taxon>Leucogyrophana</taxon>
    </lineage>
</organism>
<name>A0ACB8AX95_9AGAM</name>
<comment type="caution">
    <text evidence="1">The sequence shown here is derived from an EMBL/GenBank/DDBJ whole genome shotgun (WGS) entry which is preliminary data.</text>
</comment>
<reference evidence="1" key="1">
    <citation type="journal article" date="2021" name="New Phytol.">
        <title>Evolutionary innovations through gain and loss of genes in the ectomycorrhizal Boletales.</title>
        <authorList>
            <person name="Wu G."/>
            <person name="Miyauchi S."/>
            <person name="Morin E."/>
            <person name="Kuo A."/>
            <person name="Drula E."/>
            <person name="Varga T."/>
            <person name="Kohler A."/>
            <person name="Feng B."/>
            <person name="Cao Y."/>
            <person name="Lipzen A."/>
            <person name="Daum C."/>
            <person name="Hundley H."/>
            <person name="Pangilinan J."/>
            <person name="Johnson J."/>
            <person name="Barry K."/>
            <person name="LaButti K."/>
            <person name="Ng V."/>
            <person name="Ahrendt S."/>
            <person name="Min B."/>
            <person name="Choi I.G."/>
            <person name="Park H."/>
            <person name="Plett J.M."/>
            <person name="Magnuson J."/>
            <person name="Spatafora J.W."/>
            <person name="Nagy L.G."/>
            <person name="Henrissat B."/>
            <person name="Grigoriev I.V."/>
            <person name="Yang Z.L."/>
            <person name="Xu J."/>
            <person name="Martin F.M."/>
        </authorList>
    </citation>
    <scope>NUCLEOTIDE SEQUENCE</scope>
    <source>
        <strain evidence="1">KUC20120723A-06</strain>
    </source>
</reference>
<evidence type="ECO:0000313" key="1">
    <source>
        <dbReference type="EMBL" id="KAH7918025.1"/>
    </source>
</evidence>
<sequence length="157" mass="17418">MTLEHEGWHVEMLLYMLIQRAGTGTLPLLGSPSPWEALASQWNATTRPPSTPTVTLGATTITFGHDDSEGDDFAPGVAGDVKGHTFGWDNESPARTVEVAQFKLEWRPITNAEYLAFWETHREVAMPSSWVQEEDGVKVRGTWVAPSRERGRARVDA</sequence>
<dbReference type="EMBL" id="MU266871">
    <property type="protein sequence ID" value="KAH7918025.1"/>
    <property type="molecule type" value="Genomic_DNA"/>
</dbReference>
<accession>A0ACB8AX95</accession>
<evidence type="ECO:0000313" key="2">
    <source>
        <dbReference type="Proteomes" id="UP000790709"/>
    </source>
</evidence>
<dbReference type="Proteomes" id="UP000790709">
    <property type="component" value="Unassembled WGS sequence"/>
</dbReference>